<feature type="transmembrane region" description="Helical" evidence="1">
    <location>
        <begin position="200"/>
        <end position="219"/>
    </location>
</feature>
<dbReference type="InterPro" id="IPR001927">
    <property type="entry name" value="Na/Gal_symport"/>
</dbReference>
<dbReference type="CDD" id="cd17332">
    <property type="entry name" value="MFS_MelB_like"/>
    <property type="match status" value="1"/>
</dbReference>
<dbReference type="Proteomes" id="UP001281447">
    <property type="component" value="Unassembled WGS sequence"/>
</dbReference>
<evidence type="ECO:0000256" key="1">
    <source>
        <dbReference type="SAM" id="Phobius"/>
    </source>
</evidence>
<name>A0ABU5C5F8_9BACI</name>
<feature type="transmembrane region" description="Helical" evidence="1">
    <location>
        <begin position="101"/>
        <end position="121"/>
    </location>
</feature>
<comment type="caution">
    <text evidence="2">The sequence shown here is derived from an EMBL/GenBank/DDBJ whole genome shotgun (WGS) entry which is preliminary data.</text>
</comment>
<dbReference type="NCBIfam" id="TIGR00792">
    <property type="entry name" value="gph"/>
    <property type="match status" value="1"/>
</dbReference>
<feature type="transmembrane region" description="Helical" evidence="1">
    <location>
        <begin position="32"/>
        <end position="54"/>
    </location>
</feature>
<gene>
    <name evidence="2" type="ORF">RWE15_09040</name>
</gene>
<sequence length="449" mass="50239">MSEKEQYVTEIDDSFNKTQSMHRQKVPFKERISYGLGDTAGNLIFMMSSTYLMYFYTDISGLDASAIGTLFLIARFMDAIGDPIVGICIDRTNTRWGRSRPYFLWFCAPFALFAVLTFYVPDLSTTLKLVYVYITYLLLNIGYSLVTLPLSSLLPNLTSDTKERTVLNSFRMIGGQVGAFLTNLTALPLVYFLGRGNDQKGFLMTIVFFALIGVAMYLLTFKNTRERVRTVHNEKINIKQGFRALKSNLPWWIILFIYFTYWFAFTVKNQTAIYYMKYNLGHSSLTPIITGLTVMMILSMIMVPFIANRIGKRNTMLIGFAIAIIAQLMTYVSTFTASTSILIGSTALGYLGLGLVNGLIVAAIADVVDYGEWKTGIRAPGFLASAESFGVKFGTGLGGASAAWIMSSNGYIAHKVQSSQSLHAIQFDFIWIPLIMFVLGFISLLFLQN</sequence>
<keyword evidence="1" id="KW-1133">Transmembrane helix</keyword>
<feature type="transmembrane region" description="Helical" evidence="1">
    <location>
        <begin position="133"/>
        <end position="154"/>
    </location>
</feature>
<dbReference type="PANTHER" id="PTHR11328">
    <property type="entry name" value="MAJOR FACILITATOR SUPERFAMILY DOMAIN-CONTAINING PROTEIN"/>
    <property type="match status" value="1"/>
</dbReference>
<dbReference type="InterPro" id="IPR039672">
    <property type="entry name" value="MFS_2"/>
</dbReference>
<feature type="transmembrane region" description="Helical" evidence="1">
    <location>
        <begin position="389"/>
        <end position="407"/>
    </location>
</feature>
<evidence type="ECO:0000313" key="2">
    <source>
        <dbReference type="EMBL" id="MDY0394559.1"/>
    </source>
</evidence>
<feature type="transmembrane region" description="Helical" evidence="1">
    <location>
        <begin position="285"/>
        <end position="306"/>
    </location>
</feature>
<feature type="transmembrane region" description="Helical" evidence="1">
    <location>
        <begin position="318"/>
        <end position="343"/>
    </location>
</feature>
<dbReference type="SUPFAM" id="SSF103473">
    <property type="entry name" value="MFS general substrate transporter"/>
    <property type="match status" value="1"/>
</dbReference>
<feature type="transmembrane region" description="Helical" evidence="1">
    <location>
        <begin position="66"/>
        <end position="89"/>
    </location>
</feature>
<proteinExistence type="predicted"/>
<dbReference type="EMBL" id="JAWDIP010000003">
    <property type="protein sequence ID" value="MDY0394559.1"/>
    <property type="molecule type" value="Genomic_DNA"/>
</dbReference>
<accession>A0ABU5C5F8</accession>
<keyword evidence="3" id="KW-1185">Reference proteome</keyword>
<feature type="transmembrane region" description="Helical" evidence="1">
    <location>
        <begin position="427"/>
        <end position="447"/>
    </location>
</feature>
<dbReference type="Pfam" id="PF13347">
    <property type="entry name" value="MFS_2"/>
    <property type="match status" value="1"/>
</dbReference>
<dbReference type="InterPro" id="IPR036259">
    <property type="entry name" value="MFS_trans_sf"/>
</dbReference>
<dbReference type="Gene3D" id="1.20.1250.20">
    <property type="entry name" value="MFS general substrate transporter like domains"/>
    <property type="match status" value="2"/>
</dbReference>
<protein>
    <submittedName>
        <fullName evidence="2">MFS transporter</fullName>
    </submittedName>
</protein>
<reference evidence="2 3" key="1">
    <citation type="submission" date="2023-10" db="EMBL/GenBank/DDBJ databases">
        <title>Virgibacillus halophilus 5B73C genome.</title>
        <authorList>
            <person name="Miliotis G."/>
            <person name="Sengupta P."/>
            <person name="Hameed A."/>
            <person name="Chuvochina M."/>
            <person name="Mcdonagh F."/>
            <person name="Simpson A.C."/>
            <person name="Singh N.K."/>
            <person name="Rekha P.D."/>
            <person name="Raman K."/>
            <person name="Hugenholtz P."/>
            <person name="Venkateswaran K."/>
        </authorList>
    </citation>
    <scope>NUCLEOTIDE SEQUENCE [LARGE SCALE GENOMIC DNA]</scope>
    <source>
        <strain evidence="2 3">5B73C</strain>
    </source>
</reference>
<feature type="transmembrane region" description="Helical" evidence="1">
    <location>
        <begin position="349"/>
        <end position="368"/>
    </location>
</feature>
<feature type="transmembrane region" description="Helical" evidence="1">
    <location>
        <begin position="175"/>
        <end position="194"/>
    </location>
</feature>
<organism evidence="2 3">
    <name type="scientific">Tigheibacillus halophilus</name>
    <dbReference type="NCBI Taxonomy" id="361280"/>
    <lineage>
        <taxon>Bacteria</taxon>
        <taxon>Bacillati</taxon>
        <taxon>Bacillota</taxon>
        <taxon>Bacilli</taxon>
        <taxon>Bacillales</taxon>
        <taxon>Bacillaceae</taxon>
        <taxon>Tigheibacillus</taxon>
    </lineage>
</organism>
<dbReference type="PANTHER" id="PTHR11328:SF24">
    <property type="entry name" value="MAJOR FACILITATOR SUPERFAMILY (MFS) PROFILE DOMAIN-CONTAINING PROTEIN"/>
    <property type="match status" value="1"/>
</dbReference>
<keyword evidence="1" id="KW-0472">Membrane</keyword>
<keyword evidence="1" id="KW-0812">Transmembrane</keyword>
<feature type="transmembrane region" description="Helical" evidence="1">
    <location>
        <begin position="249"/>
        <end position="265"/>
    </location>
</feature>
<evidence type="ECO:0000313" key="3">
    <source>
        <dbReference type="Proteomes" id="UP001281447"/>
    </source>
</evidence>